<dbReference type="InterPro" id="IPR051677">
    <property type="entry name" value="AfsR-DnrI-RedD_regulator"/>
</dbReference>
<sequence>MELQIRLLGTVELCVDGETVTPGAAKRRAVLAGLAIEANHSVSLPRLARMVWSDHPPTSATANLRTHAAGLRRTVGDRLLARPQAYELRLAPHELDVTEFQRLAAQGRSLLASADPAGAIDTLTSALAWWRGPSGDGLPRSTALDNRWAALDEQRLQVFEELTEARLAAGEHAHLLSDLRAHLAAHPLRERAWGHLMLALYRCGDVPAALTVYRDARAVLDEQLGLEPGAELARLHRAMLDRAPELSYAEPGGAVATASAPVADLRPAVGWTVPRELPADPLTYVARTGETADVVAAVTAATPAAVVVTGAPGSGKTALAVRAGHAVSAMFPDGQVFVDLGYRTSVTAGEVLARVLRAFGVPAADVPEKTDERAGWFRSLAAGRRLLLVVDGVTRASQVRPLLPAGPGPALITVAQRHLGSLDGVRRVALRPVGVAQARDLLATFAGPDRLAAEPAATADLVRICGGSVLALRIAGARLGRRSGAPVSTLVAELGDGRGRLDLLAYEDLSVRASLAAGVAVVRSDDELAGRMLELLAARPGTPVHTAADQLGVSPQRVHRALDDLVDAHLAQRDGHGDYRLPTLVSDYAAELAAVGQVSVRETTEQRFDPRAA</sequence>
<dbReference type="Gene3D" id="3.40.50.300">
    <property type="entry name" value="P-loop containing nucleotide triphosphate hydrolases"/>
    <property type="match status" value="1"/>
</dbReference>
<accession>A0A386WDY7</accession>
<keyword evidence="1" id="KW-0805">Transcription regulation</keyword>
<evidence type="ECO:0000259" key="3">
    <source>
        <dbReference type="SMART" id="SM01043"/>
    </source>
</evidence>
<dbReference type="SUPFAM" id="SSF52540">
    <property type="entry name" value="P-loop containing nucleoside triphosphate hydrolases"/>
    <property type="match status" value="1"/>
</dbReference>
<evidence type="ECO:0000313" key="4">
    <source>
        <dbReference type="EMBL" id="AYF26596.1"/>
    </source>
</evidence>
<dbReference type="PANTHER" id="PTHR35807:SF1">
    <property type="entry name" value="TRANSCRIPTIONAL REGULATOR REDD"/>
    <property type="match status" value="1"/>
</dbReference>
<dbReference type="CDD" id="cd15831">
    <property type="entry name" value="BTAD"/>
    <property type="match status" value="1"/>
</dbReference>
<organism evidence="4 5">
    <name type="scientific">Micromonospora tulbaghiae</name>
    <dbReference type="NCBI Taxonomy" id="479978"/>
    <lineage>
        <taxon>Bacteria</taxon>
        <taxon>Bacillati</taxon>
        <taxon>Actinomycetota</taxon>
        <taxon>Actinomycetes</taxon>
        <taxon>Micromonosporales</taxon>
        <taxon>Micromonosporaceae</taxon>
        <taxon>Micromonospora</taxon>
    </lineage>
</organism>
<dbReference type="SMART" id="SM01043">
    <property type="entry name" value="BTAD"/>
    <property type="match status" value="1"/>
</dbReference>
<dbReference type="Pfam" id="PF03704">
    <property type="entry name" value="BTAD"/>
    <property type="match status" value="1"/>
</dbReference>
<dbReference type="PRINTS" id="PR00364">
    <property type="entry name" value="DISEASERSIST"/>
</dbReference>
<dbReference type="Gene3D" id="1.25.40.10">
    <property type="entry name" value="Tetratricopeptide repeat domain"/>
    <property type="match status" value="1"/>
</dbReference>
<name>A0A386WDY7_9ACTN</name>
<reference evidence="4 5" key="1">
    <citation type="submission" date="2017-10" db="EMBL/GenBank/DDBJ databases">
        <title>Integration of genomic and chemical information greatly accelerates assignment of the full stereostructure of myelolactone, a potent inhibitor of myeloma from a marine-derived Micromonospora.</title>
        <authorList>
            <person name="Kim M.C."/>
            <person name="Machado H."/>
            <person name="Jensen P.R."/>
            <person name="Fenical W."/>
        </authorList>
    </citation>
    <scope>NUCLEOTIDE SEQUENCE [LARGE SCALE GENOMIC DNA]</scope>
    <source>
        <strain evidence="4 5">CNY-010</strain>
    </source>
</reference>
<dbReference type="Pfam" id="PF13401">
    <property type="entry name" value="AAA_22"/>
    <property type="match status" value="1"/>
</dbReference>
<dbReference type="Gene3D" id="1.10.10.10">
    <property type="entry name" value="Winged helix-like DNA-binding domain superfamily/Winged helix DNA-binding domain"/>
    <property type="match status" value="2"/>
</dbReference>
<evidence type="ECO:0000313" key="5">
    <source>
        <dbReference type="Proteomes" id="UP000267804"/>
    </source>
</evidence>
<dbReference type="InterPro" id="IPR005158">
    <property type="entry name" value="BTAD"/>
</dbReference>
<dbReference type="GO" id="GO:0003677">
    <property type="term" value="F:DNA binding"/>
    <property type="evidence" value="ECO:0007669"/>
    <property type="project" value="InterPro"/>
</dbReference>
<gene>
    <name evidence="4" type="ORF">CSH63_03730</name>
</gene>
<dbReference type="Proteomes" id="UP000267804">
    <property type="component" value="Chromosome"/>
</dbReference>
<dbReference type="AlphaFoldDB" id="A0A386WDY7"/>
<dbReference type="SUPFAM" id="SSF46894">
    <property type="entry name" value="C-terminal effector domain of the bipartite response regulators"/>
    <property type="match status" value="1"/>
</dbReference>
<feature type="domain" description="Bacterial transcriptional activator" evidence="3">
    <location>
        <begin position="95"/>
        <end position="240"/>
    </location>
</feature>
<dbReference type="InterPro" id="IPR049945">
    <property type="entry name" value="AAA_22"/>
</dbReference>
<dbReference type="SUPFAM" id="SSF46785">
    <property type="entry name" value="Winged helix' DNA-binding domain"/>
    <property type="match status" value="1"/>
</dbReference>
<dbReference type="PANTHER" id="PTHR35807">
    <property type="entry name" value="TRANSCRIPTIONAL REGULATOR REDD-RELATED"/>
    <property type="match status" value="1"/>
</dbReference>
<protein>
    <submittedName>
        <fullName evidence="4">Transcriptional regulator</fullName>
    </submittedName>
</protein>
<dbReference type="KEGG" id="mtua:CSH63_03730"/>
<dbReference type="InterPro" id="IPR036388">
    <property type="entry name" value="WH-like_DNA-bd_sf"/>
</dbReference>
<dbReference type="GO" id="GO:0006355">
    <property type="term" value="P:regulation of DNA-templated transcription"/>
    <property type="evidence" value="ECO:0007669"/>
    <property type="project" value="InterPro"/>
</dbReference>
<dbReference type="SUPFAM" id="SSF48452">
    <property type="entry name" value="TPR-like"/>
    <property type="match status" value="1"/>
</dbReference>
<evidence type="ECO:0000256" key="2">
    <source>
        <dbReference type="ARBA" id="ARBA00023163"/>
    </source>
</evidence>
<evidence type="ECO:0000256" key="1">
    <source>
        <dbReference type="ARBA" id="ARBA00023015"/>
    </source>
</evidence>
<dbReference type="EMBL" id="CP024087">
    <property type="protein sequence ID" value="AYF26596.1"/>
    <property type="molecule type" value="Genomic_DNA"/>
</dbReference>
<dbReference type="GO" id="GO:0016887">
    <property type="term" value="F:ATP hydrolysis activity"/>
    <property type="evidence" value="ECO:0007669"/>
    <property type="project" value="InterPro"/>
</dbReference>
<dbReference type="InterPro" id="IPR036390">
    <property type="entry name" value="WH_DNA-bd_sf"/>
</dbReference>
<keyword evidence="2" id="KW-0804">Transcription</keyword>
<dbReference type="InterPro" id="IPR027417">
    <property type="entry name" value="P-loop_NTPase"/>
</dbReference>
<proteinExistence type="predicted"/>
<dbReference type="RefSeq" id="WP_120569041.1">
    <property type="nucleotide sequence ID" value="NZ_CP024087.1"/>
</dbReference>
<dbReference type="InterPro" id="IPR011990">
    <property type="entry name" value="TPR-like_helical_dom_sf"/>
</dbReference>
<dbReference type="InterPro" id="IPR016032">
    <property type="entry name" value="Sig_transdc_resp-reg_C-effctor"/>
</dbReference>